<sequence length="301" mass="34535">MMYYQILKSKAVTDCDHVEWNRMVDEVFTDLIGGKIKGVQLLDSKRTALSYTLLLALRLYKRFHEGTGGCTLADLELRIPRNSNAYDDATIAKRYRAEWFTRRICKGFVLDGLIACGYLTEERDEQEQLQGHFHADAQRHGEHHGMLTHKIAPAFLTEKLLDKLDPFVETPSKELLLTERVTTFTVFELFQKGGRSAKRLVDYRANSITRGFEKFCKSVNSRMAAEGADVRIAWRSIPKDIIVSLLARNEKLRKTSSYRLDSIPQGQLNTSVHMSTRKGRQDEGGRLFAGGYQNIKREIRR</sequence>
<protein>
    <submittedName>
        <fullName evidence="1">Uncharacterized protein</fullName>
    </submittedName>
</protein>
<dbReference type="EMBL" id="CAAHFH010000001">
    <property type="protein sequence ID" value="VGO19826.1"/>
    <property type="molecule type" value="Genomic_DNA"/>
</dbReference>
<dbReference type="Proteomes" id="UP000346198">
    <property type="component" value="Unassembled WGS sequence"/>
</dbReference>
<evidence type="ECO:0000313" key="1">
    <source>
        <dbReference type="EMBL" id="VGO19826.1"/>
    </source>
</evidence>
<dbReference type="RefSeq" id="WP_136061287.1">
    <property type="nucleotide sequence ID" value="NZ_CAAHFH010000001.1"/>
</dbReference>
<gene>
    <name evidence="1" type="ORF">SCARR_01886</name>
</gene>
<dbReference type="AlphaFoldDB" id="A0A6C2UKW1"/>
<organism evidence="1 2">
    <name type="scientific">Pontiella sulfatireligans</name>
    <dbReference type="NCBI Taxonomy" id="2750658"/>
    <lineage>
        <taxon>Bacteria</taxon>
        <taxon>Pseudomonadati</taxon>
        <taxon>Kiritimatiellota</taxon>
        <taxon>Kiritimatiellia</taxon>
        <taxon>Kiritimatiellales</taxon>
        <taxon>Pontiellaceae</taxon>
        <taxon>Pontiella</taxon>
    </lineage>
</organism>
<accession>A0A6C2UKW1</accession>
<proteinExistence type="predicted"/>
<name>A0A6C2UKW1_9BACT</name>
<reference evidence="1 2" key="1">
    <citation type="submission" date="2019-04" db="EMBL/GenBank/DDBJ databases">
        <authorList>
            <person name="Van Vliet M D."/>
        </authorList>
    </citation>
    <scope>NUCLEOTIDE SEQUENCE [LARGE SCALE GENOMIC DNA]</scope>
    <source>
        <strain evidence="1 2">F21</strain>
    </source>
</reference>
<evidence type="ECO:0000313" key="2">
    <source>
        <dbReference type="Proteomes" id="UP000346198"/>
    </source>
</evidence>
<keyword evidence="2" id="KW-1185">Reference proteome</keyword>